<evidence type="ECO:0000313" key="3">
    <source>
        <dbReference type="Proteomes" id="UP000641803"/>
    </source>
</evidence>
<organism evidence="2 3">
    <name type="scientific">Oerskovia rustica</name>
    <dbReference type="NCBI Taxonomy" id="2762237"/>
    <lineage>
        <taxon>Bacteria</taxon>
        <taxon>Bacillati</taxon>
        <taxon>Actinomycetota</taxon>
        <taxon>Actinomycetes</taxon>
        <taxon>Micrococcales</taxon>
        <taxon>Cellulomonadaceae</taxon>
        <taxon>Oerskovia</taxon>
    </lineage>
</organism>
<reference evidence="2 3" key="1">
    <citation type="submission" date="2020-08" db="EMBL/GenBank/DDBJ databases">
        <title>A Genomic Blueprint of the Chicken Gut Microbiome.</title>
        <authorList>
            <person name="Gilroy R."/>
            <person name="Ravi A."/>
            <person name="Getino M."/>
            <person name="Pursley I."/>
            <person name="Horton D.L."/>
            <person name="Alikhan N.-F."/>
            <person name="Baker D."/>
            <person name="Gharbi K."/>
            <person name="Hall N."/>
            <person name="Watson M."/>
            <person name="Adriaenssens E.M."/>
            <person name="Foster-Nyarko E."/>
            <person name="Jarju S."/>
            <person name="Secka A."/>
            <person name="Antonio M."/>
            <person name="Oren A."/>
            <person name="Chaudhuri R."/>
            <person name="La Ragione R.M."/>
            <person name="Hildebrand F."/>
            <person name="Pallen M.J."/>
        </authorList>
    </citation>
    <scope>NUCLEOTIDE SEQUENCE [LARGE SCALE GENOMIC DNA]</scope>
    <source>
        <strain evidence="2 3">Sa4CUA1</strain>
    </source>
</reference>
<dbReference type="EMBL" id="JACSQQ010000011">
    <property type="protein sequence ID" value="MBD7950420.1"/>
    <property type="molecule type" value="Genomic_DNA"/>
</dbReference>
<feature type="transmembrane region" description="Helical" evidence="1">
    <location>
        <begin position="29"/>
        <end position="47"/>
    </location>
</feature>
<evidence type="ECO:0000256" key="1">
    <source>
        <dbReference type="SAM" id="Phobius"/>
    </source>
</evidence>
<dbReference type="RefSeq" id="WP_191795845.1">
    <property type="nucleotide sequence ID" value="NZ_JACSQQ010000011.1"/>
</dbReference>
<protein>
    <submittedName>
        <fullName evidence="2">Uncharacterized protein</fullName>
    </submittedName>
</protein>
<dbReference type="Proteomes" id="UP000641803">
    <property type="component" value="Unassembled WGS sequence"/>
</dbReference>
<sequence>MTMLYLFAVVFGAATGVVLDHLKQQRATTAMLALVLAFGAGGGAFGAVADAPFAVGAALVSLGPGMMLGAGLRRAATR</sequence>
<name>A0ABR8RRM1_9CELL</name>
<gene>
    <name evidence="2" type="ORF">H9652_08365</name>
</gene>
<keyword evidence="1" id="KW-0472">Membrane</keyword>
<feature type="transmembrane region" description="Helical" evidence="1">
    <location>
        <begin position="53"/>
        <end position="72"/>
    </location>
</feature>
<evidence type="ECO:0000313" key="2">
    <source>
        <dbReference type="EMBL" id="MBD7950420.1"/>
    </source>
</evidence>
<accession>A0ABR8RRM1</accession>
<feature type="transmembrane region" description="Helical" evidence="1">
    <location>
        <begin position="6"/>
        <end position="22"/>
    </location>
</feature>
<keyword evidence="1" id="KW-1133">Transmembrane helix</keyword>
<comment type="caution">
    <text evidence="2">The sequence shown here is derived from an EMBL/GenBank/DDBJ whole genome shotgun (WGS) entry which is preliminary data.</text>
</comment>
<proteinExistence type="predicted"/>
<keyword evidence="1" id="KW-0812">Transmembrane</keyword>
<keyword evidence="3" id="KW-1185">Reference proteome</keyword>